<name>A0ACB9K6A1_9ASTR</name>
<protein>
    <submittedName>
        <fullName evidence="1">Uncharacterized protein</fullName>
    </submittedName>
</protein>
<dbReference type="EMBL" id="CM042018">
    <property type="protein sequence ID" value="KAI3827804.1"/>
    <property type="molecule type" value="Genomic_DNA"/>
</dbReference>
<organism evidence="1 2">
    <name type="scientific">Smallanthus sonchifolius</name>
    <dbReference type="NCBI Taxonomy" id="185202"/>
    <lineage>
        <taxon>Eukaryota</taxon>
        <taxon>Viridiplantae</taxon>
        <taxon>Streptophyta</taxon>
        <taxon>Embryophyta</taxon>
        <taxon>Tracheophyta</taxon>
        <taxon>Spermatophyta</taxon>
        <taxon>Magnoliopsida</taxon>
        <taxon>eudicotyledons</taxon>
        <taxon>Gunneridae</taxon>
        <taxon>Pentapetalae</taxon>
        <taxon>asterids</taxon>
        <taxon>campanulids</taxon>
        <taxon>Asterales</taxon>
        <taxon>Asteraceae</taxon>
        <taxon>Asteroideae</taxon>
        <taxon>Heliantheae alliance</taxon>
        <taxon>Millerieae</taxon>
        <taxon>Smallanthus</taxon>
    </lineage>
</organism>
<dbReference type="Proteomes" id="UP001056120">
    <property type="component" value="Linkage Group LG01"/>
</dbReference>
<reference evidence="2" key="1">
    <citation type="journal article" date="2022" name="Mol. Ecol. Resour.">
        <title>The genomes of chicory, endive, great burdock and yacon provide insights into Asteraceae palaeo-polyploidization history and plant inulin production.</title>
        <authorList>
            <person name="Fan W."/>
            <person name="Wang S."/>
            <person name="Wang H."/>
            <person name="Wang A."/>
            <person name="Jiang F."/>
            <person name="Liu H."/>
            <person name="Zhao H."/>
            <person name="Xu D."/>
            <person name="Zhang Y."/>
        </authorList>
    </citation>
    <scope>NUCLEOTIDE SEQUENCE [LARGE SCALE GENOMIC DNA]</scope>
    <source>
        <strain evidence="2">cv. Yunnan</strain>
    </source>
</reference>
<gene>
    <name evidence="1" type="ORF">L1987_01888</name>
</gene>
<comment type="caution">
    <text evidence="1">The sequence shown here is derived from an EMBL/GenBank/DDBJ whole genome shotgun (WGS) entry which is preliminary data.</text>
</comment>
<accession>A0ACB9K6A1</accession>
<evidence type="ECO:0000313" key="2">
    <source>
        <dbReference type="Proteomes" id="UP001056120"/>
    </source>
</evidence>
<evidence type="ECO:0000313" key="1">
    <source>
        <dbReference type="EMBL" id="KAI3827804.1"/>
    </source>
</evidence>
<keyword evidence="2" id="KW-1185">Reference proteome</keyword>
<reference evidence="1 2" key="2">
    <citation type="journal article" date="2022" name="Mol. Ecol. Resour.">
        <title>The genomes of chicory, endive, great burdock and yacon provide insights into Asteraceae paleo-polyploidization history and plant inulin production.</title>
        <authorList>
            <person name="Fan W."/>
            <person name="Wang S."/>
            <person name="Wang H."/>
            <person name="Wang A."/>
            <person name="Jiang F."/>
            <person name="Liu H."/>
            <person name="Zhao H."/>
            <person name="Xu D."/>
            <person name="Zhang Y."/>
        </authorList>
    </citation>
    <scope>NUCLEOTIDE SEQUENCE [LARGE SCALE GENOMIC DNA]</scope>
    <source>
        <strain evidence="2">cv. Yunnan</strain>
        <tissue evidence="1">Leaves</tissue>
    </source>
</reference>
<sequence>MVIYTKVPIIVKKWLSRYFKPSVQTKILQKEFAQEVYILRLGEGKLNTQMLILMEFVKNGRLLYQTLFFGETL</sequence>
<proteinExistence type="predicted"/>